<reference evidence="9" key="1">
    <citation type="journal article" date="2020" name="mSystems">
        <title>Genome- and Community-Level Interaction Insights into Carbon Utilization and Element Cycling Functions of Hydrothermarchaeota in Hydrothermal Sediment.</title>
        <authorList>
            <person name="Zhou Z."/>
            <person name="Liu Y."/>
            <person name="Xu W."/>
            <person name="Pan J."/>
            <person name="Luo Z.H."/>
            <person name="Li M."/>
        </authorList>
    </citation>
    <scope>NUCLEOTIDE SEQUENCE [LARGE SCALE GENOMIC DNA]</scope>
    <source>
        <strain evidence="9">SpSt-732</strain>
    </source>
</reference>
<dbReference type="HAMAP" id="MF_01298">
    <property type="entry name" value="ArgDC"/>
    <property type="match status" value="1"/>
</dbReference>
<comment type="caution">
    <text evidence="9">The sequence shown here is derived from an EMBL/GenBank/DDBJ whole genome shotgun (WGS) entry which is preliminary data.</text>
</comment>
<comment type="pathway">
    <text evidence="8">Amine and polyamine biosynthesis; agmatine biosynthesis; agmatine from L-arginine: step 1/1.</text>
</comment>
<dbReference type="InterPro" id="IPR017716">
    <property type="entry name" value="S-AdoMet_deCOase_pro-enz"/>
</dbReference>
<dbReference type="GO" id="GO:0004014">
    <property type="term" value="F:adenosylmethionine decarboxylase activity"/>
    <property type="evidence" value="ECO:0007669"/>
    <property type="project" value="InterPro"/>
</dbReference>
<dbReference type="SUPFAM" id="SSF56276">
    <property type="entry name" value="S-adenosylmethionine decarboxylase"/>
    <property type="match status" value="1"/>
</dbReference>
<gene>
    <name evidence="9" type="primary">speD</name>
    <name evidence="9" type="ORF">ENV14_07685</name>
</gene>
<dbReference type="GO" id="GO:0008792">
    <property type="term" value="F:arginine decarboxylase activity"/>
    <property type="evidence" value="ECO:0007669"/>
    <property type="project" value="UniProtKB-UniRule"/>
</dbReference>
<comment type="subunit">
    <text evidence="8">Heterooctamer of four alpha and four beta chains arranged as a tetramer of alpha/beta heterodimers.</text>
</comment>
<evidence type="ECO:0000256" key="6">
    <source>
        <dbReference type="ARBA" id="ARBA00023270"/>
    </source>
</evidence>
<feature type="site" description="Cleavage (non-hydrolytic); by autolysis" evidence="8">
    <location>
        <begin position="76"/>
        <end position="77"/>
    </location>
</feature>
<keyword evidence="3 8" id="KW-0620">Polyamine biosynthesis</keyword>
<evidence type="ECO:0000256" key="2">
    <source>
        <dbReference type="ARBA" id="ARBA00022813"/>
    </source>
</evidence>
<protein>
    <recommendedName>
        <fullName evidence="8">Arginine decarboxylase proenzyme</fullName>
        <shortName evidence="8">ADC</shortName>
        <shortName evidence="8">ArgDC</shortName>
        <ecNumber evidence="8">4.1.1.19</ecNumber>
    </recommendedName>
    <alternativeName>
        <fullName evidence="8">Pyruvoyl-dependent arginine decarboxylase</fullName>
    </alternativeName>
    <component>
        <recommendedName>
            <fullName evidence="8">Arginine decarboxylase beta chain</fullName>
        </recommendedName>
    </component>
    <component>
        <recommendedName>
            <fullName evidence="8">Arginine decarboxylase alpha chain</fullName>
        </recommendedName>
    </component>
</protein>
<evidence type="ECO:0000256" key="5">
    <source>
        <dbReference type="ARBA" id="ARBA00023239"/>
    </source>
</evidence>
<dbReference type="GO" id="GO:0006527">
    <property type="term" value="P:L-arginine catabolic process"/>
    <property type="evidence" value="ECO:0007669"/>
    <property type="project" value="UniProtKB-UniRule"/>
</dbReference>
<keyword evidence="7 8" id="KW-0670">Pyruvate</keyword>
<comment type="function">
    <text evidence="8">Specifically catalyzes the decarboxylation of L-arginine to agmatine. Has no S-adenosylmethionine decarboxylase (AdoMetDC) activity.</text>
</comment>
<comment type="catalytic activity">
    <reaction evidence="8">
        <text>L-arginine + H(+) = agmatine + CO2</text>
        <dbReference type="Rhea" id="RHEA:17641"/>
        <dbReference type="ChEBI" id="CHEBI:15378"/>
        <dbReference type="ChEBI" id="CHEBI:16526"/>
        <dbReference type="ChEBI" id="CHEBI:32682"/>
        <dbReference type="ChEBI" id="CHEBI:58145"/>
        <dbReference type="EC" id="4.1.1.19"/>
    </reaction>
</comment>
<evidence type="ECO:0000256" key="7">
    <source>
        <dbReference type="ARBA" id="ARBA00023317"/>
    </source>
</evidence>
<evidence type="ECO:0000256" key="8">
    <source>
        <dbReference type="HAMAP-Rule" id="MF_01298"/>
    </source>
</evidence>
<dbReference type="PANTHER" id="PTHR33866:SF2">
    <property type="entry name" value="S-ADENOSYLMETHIONINE DECARBOXYLASE PROENZYME"/>
    <property type="match status" value="1"/>
</dbReference>
<dbReference type="InterPro" id="IPR003826">
    <property type="entry name" value="AdoMetDC_fam_prok"/>
</dbReference>
<accession>A0A7C4FI95</accession>
<keyword evidence="5 8" id="KW-0456">Lyase</keyword>
<evidence type="ECO:0000256" key="3">
    <source>
        <dbReference type="ARBA" id="ARBA00023115"/>
    </source>
</evidence>
<dbReference type="Pfam" id="PF02675">
    <property type="entry name" value="AdoMet_dc"/>
    <property type="match status" value="1"/>
</dbReference>
<dbReference type="AlphaFoldDB" id="A0A7C4FI95"/>
<dbReference type="EC" id="4.1.1.19" evidence="8"/>
<evidence type="ECO:0000256" key="4">
    <source>
        <dbReference type="ARBA" id="ARBA00023145"/>
    </source>
</evidence>
<dbReference type="Gene3D" id="3.60.90.10">
    <property type="entry name" value="S-adenosylmethionine decarboxylase"/>
    <property type="match status" value="1"/>
</dbReference>
<feature type="active site" description="Schiff-base intermediate with substrate; via pyruvic acid" evidence="8">
    <location>
        <position position="77"/>
    </location>
</feature>
<feature type="active site" description="Proton acceptor; for processing activity" evidence="8">
    <location>
        <position position="82"/>
    </location>
</feature>
<dbReference type="GO" id="GO:0008295">
    <property type="term" value="P:spermidine biosynthetic process"/>
    <property type="evidence" value="ECO:0007669"/>
    <property type="project" value="InterPro"/>
</dbReference>
<organism evidence="9">
    <name type="scientific">Ignisphaera aggregans</name>
    <dbReference type="NCBI Taxonomy" id="334771"/>
    <lineage>
        <taxon>Archaea</taxon>
        <taxon>Thermoproteota</taxon>
        <taxon>Thermoprotei</taxon>
        <taxon>Desulfurococcales</taxon>
        <taxon>Desulfurococcaceae</taxon>
        <taxon>Ignisphaera</taxon>
    </lineage>
</organism>
<name>A0A7C4FI95_9CREN</name>
<evidence type="ECO:0000313" key="9">
    <source>
        <dbReference type="EMBL" id="HGI88247.1"/>
    </source>
</evidence>
<comment type="PTM">
    <text evidence="8">Is synthesized initially as an inactive proenzyme. Formation of the active enzyme involves a self-maturation process in which the active site pyruvoyl group is generated from an internal serine residue via an autocatalytic post-translational modification. Two non-identical subunits are generated from the proenzyme in this reaction, and the pyruvate is formed at the N-terminus of the alpha chain, which is derived from the carboxyl end of the proenzyme. The post-translation cleavage follows an unusual pathway, termed non-hydrolytic serinolysis, in which the side chain hydroxyl group of the serine supplies its oxygen atom to form the C-terminus of the beta chain, while the remainder of the serine residue undergoes an oxidative deamination to produce ammonia and the pyruvoyl group blocking the N-terminus of the alpha chain.</text>
</comment>
<evidence type="ECO:0000256" key="1">
    <source>
        <dbReference type="ARBA" id="ARBA00022793"/>
    </source>
</evidence>
<dbReference type="InterPro" id="IPR027549">
    <property type="entry name" value="ArgDC"/>
</dbReference>
<dbReference type="NCBIfam" id="TIGR03330">
    <property type="entry name" value="SAM_DCase_Bsu"/>
    <property type="match status" value="1"/>
</dbReference>
<comment type="cofactor">
    <cofactor evidence="8">
        <name>pyruvate</name>
        <dbReference type="ChEBI" id="CHEBI:15361"/>
    </cofactor>
    <text evidence="8">Binds 1 pyruvoyl group covalently per subunit.</text>
</comment>
<dbReference type="HAMAP" id="MF_00464">
    <property type="entry name" value="AdoMetDC_1"/>
    <property type="match status" value="1"/>
</dbReference>
<dbReference type="PANTHER" id="PTHR33866">
    <property type="entry name" value="S-ADENOSYLMETHIONINE DECARBOXYLASE PROENZYME"/>
    <property type="match status" value="1"/>
</dbReference>
<dbReference type="UniPathway" id="UPA00186">
    <property type="reaction ID" value="UER00284"/>
</dbReference>
<feature type="chain" id="PRO_5028549005" description="Arginine decarboxylase beta chain" evidence="8">
    <location>
        <begin position="1"/>
        <end position="76"/>
    </location>
</feature>
<keyword evidence="4 8" id="KW-0865">Zymogen</keyword>
<comment type="similarity">
    <text evidence="8">Belongs to the prokaryotic AdoMetDC family. Type 1 subfamily.</text>
</comment>
<feature type="active site" description="Proton donor; for catalytic activity" evidence="8">
    <location>
        <position position="97"/>
    </location>
</feature>
<feature type="chain" id="PRO_5028549004" description="Arginine decarboxylase alpha chain" evidence="8">
    <location>
        <begin position="77"/>
        <end position="134"/>
    </location>
</feature>
<keyword evidence="6 8" id="KW-0704">Schiff base</keyword>
<dbReference type="InterPro" id="IPR016067">
    <property type="entry name" value="S-AdoMet_deCO2ase_core"/>
</dbReference>
<keyword evidence="2 8" id="KW-0068">Autocatalytic cleavage</keyword>
<proteinExistence type="inferred from homology"/>
<feature type="modified residue" description="Pyruvic acid (Ser); by autocatalysis" evidence="8">
    <location>
        <position position="77"/>
    </location>
</feature>
<dbReference type="GO" id="GO:0005829">
    <property type="term" value="C:cytosol"/>
    <property type="evidence" value="ECO:0007669"/>
    <property type="project" value="TreeGrafter"/>
</dbReference>
<keyword evidence="1 8" id="KW-0210">Decarboxylase</keyword>
<dbReference type="EMBL" id="DTFF01000064">
    <property type="protein sequence ID" value="HGI88247.1"/>
    <property type="molecule type" value="Genomic_DNA"/>
</dbReference>
<sequence>MSKDQNNEDPMSDRVVGKHVYGNLYEIDVNIAESEEKLREIVIGASKLANMTLYEVKSWSFGGKKGGISVIALVLESHIAVHTWIEYRYATVDVYTCGEKSDPWKAFEYIVKNLKPKYYTVNYADRSSFGAIRT</sequence>